<dbReference type="KEGG" id="plue:EWM63_09720"/>
<dbReference type="RefSeq" id="WP_130186337.1">
    <property type="nucleotide sequence ID" value="NZ_CP035913.1"/>
</dbReference>
<keyword evidence="5" id="KW-1185">Reference proteome</keyword>
<sequence>MATEALLYKNRALLLTQSFFIKDNKAELLLHAHKYDFDIAFFSEVSAFAQAVEASGDNNLFVIDLDALHNMQADMQSSRKTLLLSELLARLPGGHSYVYLQSARQGGRFLLQQRLVDSDCLAYAEKPIANDVLVDKLFNLFVQKKRGDVVRLMFLGDATHVDEAALQEQRVELIRYDDVNTLHLRVKELQPDMVMIGEAEYERTEAIVRVLKKNIEADPVREIMMLQRRIDVDLTRNALASGFDGIIPLISRELLTAQLVNRANKIRVSKDLIGKDRATGLLNKVGLQKKTQELICNAGREGRPLALGVVDIDKFKTINDTWGHYFGDIVIKRLSLTLSSHVGEHDLLSRFGGEEFVVVFWDCSLEEGARKLDAMRQAFGAIPFEVTPGTVRHFSFSGGVAAYPEYKTGNELFLRADAMLYEAKQAGRNQIRIAPAR</sequence>
<evidence type="ECO:0000313" key="4">
    <source>
        <dbReference type="EMBL" id="QBE63208.1"/>
    </source>
</evidence>
<reference evidence="4 5" key="1">
    <citation type="submission" date="2019-02" db="EMBL/GenBank/DDBJ databases">
        <title>Draft Genome Sequences of Six Type Strains of the Genus Massilia.</title>
        <authorList>
            <person name="Miess H."/>
            <person name="Frediansyhah A."/>
            <person name="Gross H."/>
        </authorList>
    </citation>
    <scope>NUCLEOTIDE SEQUENCE [LARGE SCALE GENOMIC DNA]</scope>
    <source>
        <strain evidence="4 5">DSM 17473</strain>
    </source>
</reference>
<organism evidence="4 5">
    <name type="scientific">Pseudoduganella lutea</name>
    <dbReference type="NCBI Taxonomy" id="321985"/>
    <lineage>
        <taxon>Bacteria</taxon>
        <taxon>Pseudomonadati</taxon>
        <taxon>Pseudomonadota</taxon>
        <taxon>Betaproteobacteria</taxon>
        <taxon>Burkholderiales</taxon>
        <taxon>Oxalobacteraceae</taxon>
        <taxon>Telluria group</taxon>
        <taxon>Pseudoduganella</taxon>
    </lineage>
</organism>
<dbReference type="GO" id="GO:0052621">
    <property type="term" value="F:diguanylate cyclase activity"/>
    <property type="evidence" value="ECO:0007669"/>
    <property type="project" value="UniProtKB-EC"/>
</dbReference>
<dbReference type="InterPro" id="IPR043128">
    <property type="entry name" value="Rev_trsase/Diguanyl_cyclase"/>
</dbReference>
<evidence type="ECO:0000256" key="1">
    <source>
        <dbReference type="ARBA" id="ARBA00012528"/>
    </source>
</evidence>
<dbReference type="CDD" id="cd01949">
    <property type="entry name" value="GGDEF"/>
    <property type="match status" value="1"/>
</dbReference>
<accession>A0A4P6KY43</accession>
<dbReference type="InterPro" id="IPR029787">
    <property type="entry name" value="Nucleotide_cyclase"/>
</dbReference>
<gene>
    <name evidence="4" type="ORF">EWM63_09720</name>
</gene>
<evidence type="ECO:0000259" key="3">
    <source>
        <dbReference type="PROSITE" id="PS50887"/>
    </source>
</evidence>
<dbReference type="SMART" id="SM00267">
    <property type="entry name" value="GGDEF"/>
    <property type="match status" value="1"/>
</dbReference>
<evidence type="ECO:0000313" key="5">
    <source>
        <dbReference type="Proteomes" id="UP000290637"/>
    </source>
</evidence>
<protein>
    <recommendedName>
        <fullName evidence="1">diguanylate cyclase</fullName>
        <ecNumber evidence="1">2.7.7.65</ecNumber>
    </recommendedName>
</protein>
<proteinExistence type="predicted"/>
<feature type="domain" description="GGDEF" evidence="3">
    <location>
        <begin position="303"/>
        <end position="436"/>
    </location>
</feature>
<dbReference type="InterPro" id="IPR000160">
    <property type="entry name" value="GGDEF_dom"/>
</dbReference>
<dbReference type="Pfam" id="PF00990">
    <property type="entry name" value="GGDEF"/>
    <property type="match status" value="1"/>
</dbReference>
<dbReference type="GO" id="GO:1902201">
    <property type="term" value="P:negative regulation of bacterial-type flagellum-dependent cell motility"/>
    <property type="evidence" value="ECO:0007669"/>
    <property type="project" value="TreeGrafter"/>
</dbReference>
<dbReference type="GO" id="GO:0043709">
    <property type="term" value="P:cell adhesion involved in single-species biofilm formation"/>
    <property type="evidence" value="ECO:0007669"/>
    <property type="project" value="TreeGrafter"/>
</dbReference>
<comment type="catalytic activity">
    <reaction evidence="2">
        <text>2 GTP = 3',3'-c-di-GMP + 2 diphosphate</text>
        <dbReference type="Rhea" id="RHEA:24898"/>
        <dbReference type="ChEBI" id="CHEBI:33019"/>
        <dbReference type="ChEBI" id="CHEBI:37565"/>
        <dbReference type="ChEBI" id="CHEBI:58805"/>
        <dbReference type="EC" id="2.7.7.65"/>
    </reaction>
</comment>
<evidence type="ECO:0000256" key="2">
    <source>
        <dbReference type="ARBA" id="ARBA00034247"/>
    </source>
</evidence>
<dbReference type="SUPFAM" id="SSF55073">
    <property type="entry name" value="Nucleotide cyclase"/>
    <property type="match status" value="1"/>
</dbReference>
<dbReference type="NCBIfam" id="TIGR00254">
    <property type="entry name" value="GGDEF"/>
    <property type="match status" value="1"/>
</dbReference>
<dbReference type="EC" id="2.7.7.65" evidence="1"/>
<dbReference type="PANTHER" id="PTHR45138">
    <property type="entry name" value="REGULATORY COMPONENTS OF SENSORY TRANSDUCTION SYSTEM"/>
    <property type="match status" value="1"/>
</dbReference>
<dbReference type="GO" id="GO:0005886">
    <property type="term" value="C:plasma membrane"/>
    <property type="evidence" value="ECO:0007669"/>
    <property type="project" value="TreeGrafter"/>
</dbReference>
<dbReference type="Gene3D" id="3.30.70.270">
    <property type="match status" value="1"/>
</dbReference>
<name>A0A4P6KY43_9BURK</name>
<dbReference type="InterPro" id="IPR050469">
    <property type="entry name" value="Diguanylate_Cyclase"/>
</dbReference>
<dbReference type="AlphaFoldDB" id="A0A4P6KY43"/>
<dbReference type="EMBL" id="CP035913">
    <property type="protein sequence ID" value="QBE63208.1"/>
    <property type="molecule type" value="Genomic_DNA"/>
</dbReference>
<dbReference type="PROSITE" id="PS50887">
    <property type="entry name" value="GGDEF"/>
    <property type="match status" value="1"/>
</dbReference>
<dbReference type="Proteomes" id="UP000290637">
    <property type="component" value="Chromosome"/>
</dbReference>
<dbReference type="OrthoDB" id="9813903at2"/>
<dbReference type="PANTHER" id="PTHR45138:SF9">
    <property type="entry name" value="DIGUANYLATE CYCLASE DGCM-RELATED"/>
    <property type="match status" value="1"/>
</dbReference>